<feature type="transmembrane region" description="Helical" evidence="5">
    <location>
        <begin position="99"/>
        <end position="117"/>
    </location>
</feature>
<evidence type="ECO:0000313" key="7">
    <source>
        <dbReference type="Proteomes" id="UP000198855"/>
    </source>
</evidence>
<dbReference type="RefSeq" id="WP_091189435.1">
    <property type="nucleotide sequence ID" value="NZ_FOMT01000006.1"/>
</dbReference>
<comment type="subcellular location">
    <subcellularLocation>
        <location evidence="1">Membrane</location>
        <topology evidence="1">Multi-pass membrane protein</topology>
    </subcellularLocation>
</comment>
<reference evidence="7" key="1">
    <citation type="submission" date="2016-10" db="EMBL/GenBank/DDBJ databases">
        <authorList>
            <person name="Varghese N."/>
            <person name="Submissions S."/>
        </authorList>
    </citation>
    <scope>NUCLEOTIDE SEQUENCE [LARGE SCALE GENOMIC DNA]</scope>
    <source>
        <strain evidence="7">CGMCC 1.10784</strain>
    </source>
</reference>
<dbReference type="Proteomes" id="UP000198855">
    <property type="component" value="Unassembled WGS sequence"/>
</dbReference>
<protein>
    <submittedName>
        <fullName evidence="6">DoxX-like family protein</fullName>
    </submittedName>
</protein>
<dbReference type="Pfam" id="PF13564">
    <property type="entry name" value="DoxX_2"/>
    <property type="match status" value="1"/>
</dbReference>
<evidence type="ECO:0000256" key="4">
    <source>
        <dbReference type="ARBA" id="ARBA00023136"/>
    </source>
</evidence>
<evidence type="ECO:0000256" key="3">
    <source>
        <dbReference type="ARBA" id="ARBA00022989"/>
    </source>
</evidence>
<gene>
    <name evidence="6" type="ORF">SAMN05216378_5279</name>
</gene>
<evidence type="ECO:0000256" key="2">
    <source>
        <dbReference type="ARBA" id="ARBA00022692"/>
    </source>
</evidence>
<evidence type="ECO:0000256" key="1">
    <source>
        <dbReference type="ARBA" id="ARBA00004141"/>
    </source>
</evidence>
<keyword evidence="3 5" id="KW-1133">Transmembrane helix</keyword>
<feature type="transmembrane region" description="Helical" evidence="5">
    <location>
        <begin position="71"/>
        <end position="92"/>
    </location>
</feature>
<dbReference type="AlphaFoldDB" id="A0A1I2GL45"/>
<sequence>MNITLWVFQGLAALAFVYSGWLKAFQHDKAKASWGWAKDVPKGLVVFIGLAELLGAIGLIVPQALNVAPVLAPIAATALAAVVLFGAVLHLTRKEYREIGVNAVFILLAAVVAIGRFL</sequence>
<evidence type="ECO:0000256" key="5">
    <source>
        <dbReference type="SAM" id="Phobius"/>
    </source>
</evidence>
<dbReference type="EMBL" id="FOMT01000006">
    <property type="protein sequence ID" value="SFF17311.1"/>
    <property type="molecule type" value="Genomic_DNA"/>
</dbReference>
<dbReference type="GO" id="GO:0016020">
    <property type="term" value="C:membrane"/>
    <property type="evidence" value="ECO:0007669"/>
    <property type="project" value="UniProtKB-SubCell"/>
</dbReference>
<dbReference type="STRING" id="1045775.SAMN05216378_5279"/>
<evidence type="ECO:0000313" key="6">
    <source>
        <dbReference type="EMBL" id="SFF17311.1"/>
    </source>
</evidence>
<keyword evidence="7" id="KW-1185">Reference proteome</keyword>
<feature type="transmembrane region" description="Helical" evidence="5">
    <location>
        <begin position="6"/>
        <end position="24"/>
    </location>
</feature>
<proteinExistence type="predicted"/>
<feature type="transmembrane region" description="Helical" evidence="5">
    <location>
        <begin position="44"/>
        <end position="65"/>
    </location>
</feature>
<keyword evidence="4 5" id="KW-0472">Membrane</keyword>
<dbReference type="InterPro" id="IPR032808">
    <property type="entry name" value="DoxX"/>
</dbReference>
<accession>A0A1I2GL45</accession>
<keyword evidence="2 5" id="KW-0812">Transmembrane</keyword>
<dbReference type="OrthoDB" id="3385086at2"/>
<organism evidence="6 7">
    <name type="scientific">Paenibacillus catalpae</name>
    <dbReference type="NCBI Taxonomy" id="1045775"/>
    <lineage>
        <taxon>Bacteria</taxon>
        <taxon>Bacillati</taxon>
        <taxon>Bacillota</taxon>
        <taxon>Bacilli</taxon>
        <taxon>Bacillales</taxon>
        <taxon>Paenibacillaceae</taxon>
        <taxon>Paenibacillus</taxon>
    </lineage>
</organism>
<name>A0A1I2GL45_9BACL</name>